<evidence type="ECO:0008006" key="4">
    <source>
        <dbReference type="Google" id="ProtNLM"/>
    </source>
</evidence>
<sequence length="155" mass="17283">MSGAGGFFLSAVLTLSFGASTDANAAPRGSAPGYLFSNAANETAMLMACEMHGKFVKQDESWTAEQRQELAKKAEKAKVSLVHAIYNLAGLLAEPERAIKSYQSSLDFYWGRERQMVDEKYVDEYRTKYCPTAIESSRRSVELMRSYAKQASQQR</sequence>
<name>A0ABT6AHS8_9BURK</name>
<comment type="caution">
    <text evidence="2">The sequence shown here is derived from an EMBL/GenBank/DDBJ whole genome shotgun (WGS) entry which is preliminary data.</text>
</comment>
<dbReference type="Proteomes" id="UP001216674">
    <property type="component" value="Unassembled WGS sequence"/>
</dbReference>
<dbReference type="EMBL" id="JARJLM010000072">
    <property type="protein sequence ID" value="MDF3832150.1"/>
    <property type="molecule type" value="Genomic_DNA"/>
</dbReference>
<keyword evidence="3" id="KW-1185">Reference proteome</keyword>
<keyword evidence="1" id="KW-0732">Signal</keyword>
<evidence type="ECO:0000256" key="1">
    <source>
        <dbReference type="SAM" id="SignalP"/>
    </source>
</evidence>
<reference evidence="2 3" key="1">
    <citation type="submission" date="2023-03" db="EMBL/GenBank/DDBJ databases">
        <title>Draft assemblies of triclosan tolerant bacteria isolated from returned activated sludge.</title>
        <authorList>
            <person name="Van Hamelsveld S."/>
        </authorList>
    </citation>
    <scope>NUCLEOTIDE SEQUENCE [LARGE SCALE GENOMIC DNA]</scope>
    <source>
        <strain evidence="2 3">GW210010_S58</strain>
    </source>
</reference>
<proteinExistence type="predicted"/>
<organism evidence="2 3">
    <name type="scientific">Cupriavidus basilensis</name>
    <dbReference type="NCBI Taxonomy" id="68895"/>
    <lineage>
        <taxon>Bacteria</taxon>
        <taxon>Pseudomonadati</taxon>
        <taxon>Pseudomonadota</taxon>
        <taxon>Betaproteobacteria</taxon>
        <taxon>Burkholderiales</taxon>
        <taxon>Burkholderiaceae</taxon>
        <taxon>Cupriavidus</taxon>
    </lineage>
</organism>
<dbReference type="RefSeq" id="WP_276263839.1">
    <property type="nucleotide sequence ID" value="NZ_JARJLM010000072.1"/>
</dbReference>
<gene>
    <name evidence="2" type="ORF">P3W85_04170</name>
</gene>
<protein>
    <recommendedName>
        <fullName evidence="4">DUF1311 domain-containing protein</fullName>
    </recommendedName>
</protein>
<feature type="chain" id="PRO_5046785950" description="DUF1311 domain-containing protein" evidence="1">
    <location>
        <begin position="26"/>
        <end position="155"/>
    </location>
</feature>
<feature type="signal peptide" evidence="1">
    <location>
        <begin position="1"/>
        <end position="25"/>
    </location>
</feature>
<accession>A0ABT6AHS8</accession>
<evidence type="ECO:0000313" key="3">
    <source>
        <dbReference type="Proteomes" id="UP001216674"/>
    </source>
</evidence>
<evidence type="ECO:0000313" key="2">
    <source>
        <dbReference type="EMBL" id="MDF3832150.1"/>
    </source>
</evidence>